<dbReference type="PANTHER" id="PTHR22684:SF0">
    <property type="entry name" value="RIBOSOME QUALITY CONTROL COMPLEX SUBUNIT TCF25"/>
    <property type="match status" value="1"/>
</dbReference>
<comment type="caution">
    <text evidence="2">The sequence shown here is derived from an EMBL/GenBank/DDBJ whole genome shotgun (WGS) entry which is preliminary data.</text>
</comment>
<feature type="compositionally biased region" description="Basic residues" evidence="1">
    <location>
        <begin position="84"/>
        <end position="94"/>
    </location>
</feature>
<dbReference type="Proteomes" id="UP000789706">
    <property type="component" value="Unassembled WGS sequence"/>
</dbReference>
<dbReference type="InterPro" id="IPR006994">
    <property type="entry name" value="TCF25/Rqc1"/>
</dbReference>
<accession>A0A9N9A125</accession>
<dbReference type="Pfam" id="PF04910">
    <property type="entry name" value="Tcf25"/>
    <property type="match status" value="1"/>
</dbReference>
<feature type="compositionally biased region" description="Basic and acidic residues" evidence="1">
    <location>
        <begin position="95"/>
        <end position="106"/>
    </location>
</feature>
<feature type="compositionally biased region" description="Acidic residues" evidence="1">
    <location>
        <begin position="51"/>
        <end position="62"/>
    </location>
</feature>
<evidence type="ECO:0000256" key="1">
    <source>
        <dbReference type="SAM" id="MobiDB-lite"/>
    </source>
</evidence>
<dbReference type="OrthoDB" id="205993at2759"/>
<name>A0A9N9A125_9GLOM</name>
<dbReference type="EMBL" id="CAJVPK010000459">
    <property type="protein sequence ID" value="CAG8513228.1"/>
    <property type="molecule type" value="Genomic_DNA"/>
</dbReference>
<dbReference type="GO" id="GO:1990112">
    <property type="term" value="C:RQC complex"/>
    <property type="evidence" value="ECO:0007669"/>
    <property type="project" value="TreeGrafter"/>
</dbReference>
<protein>
    <submittedName>
        <fullName evidence="2">9889_t:CDS:1</fullName>
    </submittedName>
</protein>
<evidence type="ECO:0000313" key="3">
    <source>
        <dbReference type="Proteomes" id="UP000789706"/>
    </source>
</evidence>
<dbReference type="PANTHER" id="PTHR22684">
    <property type="entry name" value="NULP1-RELATED"/>
    <property type="match status" value="1"/>
</dbReference>
<feature type="region of interest" description="Disordered" evidence="1">
    <location>
        <begin position="1"/>
        <end position="106"/>
    </location>
</feature>
<organism evidence="2 3">
    <name type="scientific">Diversispora eburnea</name>
    <dbReference type="NCBI Taxonomy" id="1213867"/>
    <lineage>
        <taxon>Eukaryota</taxon>
        <taxon>Fungi</taxon>
        <taxon>Fungi incertae sedis</taxon>
        <taxon>Mucoromycota</taxon>
        <taxon>Glomeromycotina</taxon>
        <taxon>Glomeromycetes</taxon>
        <taxon>Diversisporales</taxon>
        <taxon>Diversisporaceae</taxon>
        <taxon>Diversispora</taxon>
    </lineage>
</organism>
<dbReference type="AlphaFoldDB" id="A0A9N9A125"/>
<evidence type="ECO:0000313" key="2">
    <source>
        <dbReference type="EMBL" id="CAG8513228.1"/>
    </source>
</evidence>
<feature type="compositionally biased region" description="Basic and acidic residues" evidence="1">
    <location>
        <begin position="10"/>
        <end position="24"/>
    </location>
</feature>
<proteinExistence type="predicted"/>
<sequence length="623" mass="71894">MSGRAFRRAVNKEYELVSRPKSADDSNQAEEESDYEQQKTNLFDLLNEGIEGIDDEEEQNSDENEKAKQEKVIIESPVPTKSISSKKKKKRKKISEKSFVKNKENHQKIDNSIKEFSEKFDSLSNAQENIDSKETSSISSNIKFLTVDPRLLDADGEMKRMFSSRIVDREIRDRNYIRTIRKTLLAKPRQTWPPIVKFGLGMDLVEEKDGIYNFEFTHSQQYQATQISFLHCIATHDSSTIFELLRKNPYHIDSLLQISDIYKMSDDHAMSSEFIERALYAFEKSFHIKFNISKGISRLNYNKFENRAFFLALFRQIQTLSRRGCWQTSFEFSKLLLSLDPVNDPLCVLHIIDYIGLKAKQYEYVISFTNEWEHYNLKDLPNFSYSSAIAKFQLELKELKESNNMNGHKESTAMLEKAILYFPTVVPLIVKKCDIQLDSDIEENEFLQETSTKNFLNLLIDLYVEQNSPLWTQPEVITWFQTAIINVVVKLQIPSYKASLSDKEFSAAFVHGRQIRENLFDDQIPLDISRYIIVSENSKFLGRLPAVVNRSINLYDPLPPPDGTNPYSVHTAGPIDGNIIDIQRLLGRVPVNAANLQAAADRLVEILLCYNCEVINVASLKFL</sequence>
<reference evidence="2" key="1">
    <citation type="submission" date="2021-06" db="EMBL/GenBank/DDBJ databases">
        <authorList>
            <person name="Kallberg Y."/>
            <person name="Tangrot J."/>
            <person name="Rosling A."/>
        </authorList>
    </citation>
    <scope>NUCLEOTIDE SEQUENCE</scope>
    <source>
        <strain evidence="2">AZ414A</strain>
    </source>
</reference>
<feature type="compositionally biased region" description="Basic and acidic residues" evidence="1">
    <location>
        <begin position="63"/>
        <end position="73"/>
    </location>
</feature>
<keyword evidence="3" id="KW-1185">Reference proteome</keyword>
<gene>
    <name evidence="2" type="ORF">DEBURN_LOCUS5284</name>
</gene>